<accession>A0A081B6H3</accession>
<keyword evidence="4 8" id="KW-0547">Nucleotide-binding</keyword>
<dbReference type="STRING" id="1333998.M2A_0140"/>
<comment type="similarity">
    <text evidence="1 8">Belongs to the ATP-dependent AMP-binding enzyme family.</text>
</comment>
<dbReference type="FunFam" id="3.40.50.12780:FF:000001">
    <property type="entry name" value="Acetyl-coenzyme A synthetase"/>
    <property type="match status" value="1"/>
</dbReference>
<dbReference type="CDD" id="cd05966">
    <property type="entry name" value="ACS"/>
    <property type="match status" value="1"/>
</dbReference>
<dbReference type="eggNOG" id="COG0365">
    <property type="taxonomic scope" value="Bacteria"/>
</dbReference>
<dbReference type="NCBIfam" id="TIGR02188">
    <property type="entry name" value="Ac_CoA_lig_AcsA"/>
    <property type="match status" value="1"/>
</dbReference>
<feature type="binding site" evidence="8">
    <location>
        <position position="309"/>
    </location>
    <ligand>
        <name>CoA</name>
        <dbReference type="ChEBI" id="CHEBI:57287"/>
    </ligand>
</feature>
<feature type="binding site" evidence="8">
    <location>
        <position position="537"/>
    </location>
    <ligand>
        <name>Mg(2+)</name>
        <dbReference type="ChEBI" id="CHEBI:18420"/>
    </ligand>
</feature>
<feature type="binding site" evidence="8">
    <location>
        <position position="498"/>
    </location>
    <ligand>
        <name>ATP</name>
        <dbReference type="ChEBI" id="CHEBI:30616"/>
    </ligand>
</feature>
<keyword evidence="13" id="KW-1185">Reference proteome</keyword>
<keyword evidence="5 8" id="KW-0067">ATP-binding</keyword>
<feature type="modified residue" description="N6-acetyllysine" evidence="8">
    <location>
        <position position="607"/>
    </location>
</feature>
<evidence type="ECO:0000259" key="9">
    <source>
        <dbReference type="Pfam" id="PF00501"/>
    </source>
</evidence>
<evidence type="ECO:0000256" key="4">
    <source>
        <dbReference type="ARBA" id="ARBA00022741"/>
    </source>
</evidence>
<evidence type="ECO:0000256" key="7">
    <source>
        <dbReference type="ARBA" id="ARBA00022990"/>
    </source>
</evidence>
<feature type="binding site" evidence="8">
    <location>
        <position position="540"/>
    </location>
    <ligand>
        <name>Mg(2+)</name>
        <dbReference type="ChEBI" id="CHEBI:18420"/>
    </ligand>
</feature>
<proteinExistence type="inferred from homology"/>
<dbReference type="GO" id="GO:0016208">
    <property type="term" value="F:AMP binding"/>
    <property type="evidence" value="ECO:0007669"/>
    <property type="project" value="InterPro"/>
</dbReference>
<dbReference type="PANTHER" id="PTHR24095:SF243">
    <property type="entry name" value="ACETYL-COENZYME A SYNTHETASE"/>
    <property type="match status" value="1"/>
</dbReference>
<dbReference type="Pfam" id="PF13193">
    <property type="entry name" value="AMP-binding_C"/>
    <property type="match status" value="1"/>
</dbReference>
<evidence type="ECO:0000256" key="6">
    <source>
        <dbReference type="ARBA" id="ARBA00022842"/>
    </source>
</evidence>
<dbReference type="FunFam" id="3.30.300.30:FF:000004">
    <property type="entry name" value="Acetyl-coenzyme A synthetase"/>
    <property type="match status" value="1"/>
</dbReference>
<dbReference type="InterPro" id="IPR032387">
    <property type="entry name" value="ACAS_N"/>
</dbReference>
<dbReference type="InterPro" id="IPR042099">
    <property type="entry name" value="ANL_N_sf"/>
</dbReference>
<feature type="binding site" evidence="8">
    <location>
        <position position="513"/>
    </location>
    <ligand>
        <name>ATP</name>
        <dbReference type="ChEBI" id="CHEBI:30616"/>
    </ligand>
</feature>
<comment type="caution">
    <text evidence="12">The sequence shown here is derived from an EMBL/GenBank/DDBJ whole genome shotgun (WGS) entry which is preliminary data.</text>
</comment>
<dbReference type="GO" id="GO:0019427">
    <property type="term" value="P:acetyl-CoA biosynthetic process from acetate"/>
    <property type="evidence" value="ECO:0007669"/>
    <property type="project" value="UniProtKB-UniRule"/>
</dbReference>
<dbReference type="Gene3D" id="3.30.300.30">
    <property type="match status" value="1"/>
</dbReference>
<dbReference type="GO" id="GO:0003987">
    <property type="term" value="F:acetate-CoA ligase activity"/>
    <property type="evidence" value="ECO:0007669"/>
    <property type="project" value="UniProtKB-UniRule"/>
</dbReference>
<name>A0A081B6H3_9HYPH</name>
<evidence type="ECO:0000256" key="5">
    <source>
        <dbReference type="ARBA" id="ARBA00022840"/>
    </source>
</evidence>
<dbReference type="Gene3D" id="3.40.50.12780">
    <property type="entry name" value="N-terminal domain of ligase-like"/>
    <property type="match status" value="1"/>
</dbReference>
<gene>
    <name evidence="8" type="primary">acsA</name>
    <name evidence="12" type="ORF">M2A_0140</name>
</gene>
<dbReference type="GO" id="GO:0046872">
    <property type="term" value="F:metal ion binding"/>
    <property type="evidence" value="ECO:0007669"/>
    <property type="project" value="UniProtKB-KW"/>
</dbReference>
<dbReference type="InterPro" id="IPR020845">
    <property type="entry name" value="AMP-binding_CS"/>
</dbReference>
<evidence type="ECO:0000256" key="3">
    <source>
        <dbReference type="ARBA" id="ARBA00022723"/>
    </source>
</evidence>
<sequence length="647" mass="71885">MSEPQIFPVPQDWARRAYADENAYRKMYEASIDNPEGFWREHGQRIDWIKPYTKVKNVSYDKGDLHIRWFEDGTLNASANCIDRHLAHRADKVAIIWEGDEPTDDKKITYRELHEEVCKFANVLKAQGIKKGDRVTIYMPMIPEAAYAMLACARIGAVHSVVFGGFSPDSLAGRIEDCASNCVITADEGVRGGRKIPLKANTDKALEKCPDVKSVIVVKRTGGDVAMKDGRDVWYEEAKAKVGADCPPEEMNAEDPLFILYTSGSTGKPKGVMHTTGGYMVYTSMTHHYVFDYHDDDVYWCTADVGWVTGHSYILYGPLANGATTLMFEGVPTYPSPSRSWEVCDKHGVNIFYTAPTALRALMREGEGPVKKTSRKSLRLLGSVGEPINPEAWLWYYNVVGEGRCPIVDTWWQTETGGILISPLPGATALKPGSATLPFFGIKPVLVDNEGKELEGATQGNLCIADSWPGQMRTVYGDHQRFIDTYFSQFPGKYFTGDGCRRDEDGYYWITGRVDDVLNVSGHRMGTAEVESALVAHAKVAEAAVVGYPHDIKGQGIYAYVTLNVGEEPSEELRKELVQWVRSEIGPIASPDLIQWAPGLPKTRSGKIMRRILRKIAENDFSNLGDTSTLADPGVVNDLIDNRQNKS</sequence>
<feature type="binding site" evidence="8">
    <location>
        <position position="535"/>
    </location>
    <ligand>
        <name>Mg(2+)</name>
        <dbReference type="ChEBI" id="CHEBI:18420"/>
    </ligand>
</feature>
<dbReference type="GO" id="GO:0005524">
    <property type="term" value="F:ATP binding"/>
    <property type="evidence" value="ECO:0007669"/>
    <property type="project" value="UniProtKB-KW"/>
</dbReference>
<dbReference type="InterPro" id="IPR000873">
    <property type="entry name" value="AMP-dep_synth/lig_dom"/>
</dbReference>
<organism evidence="12 13">
    <name type="scientific">Tepidicaulis marinus</name>
    <dbReference type="NCBI Taxonomy" id="1333998"/>
    <lineage>
        <taxon>Bacteria</taxon>
        <taxon>Pseudomonadati</taxon>
        <taxon>Pseudomonadota</taxon>
        <taxon>Alphaproteobacteria</taxon>
        <taxon>Hyphomicrobiales</taxon>
        <taxon>Parvibaculaceae</taxon>
        <taxon>Tepidicaulis</taxon>
    </lineage>
</organism>
<dbReference type="InterPro" id="IPR045851">
    <property type="entry name" value="AMP-bd_C_sf"/>
</dbReference>
<dbReference type="NCBIfam" id="NF001208">
    <property type="entry name" value="PRK00174.1"/>
    <property type="match status" value="1"/>
</dbReference>
<dbReference type="Pfam" id="PF00501">
    <property type="entry name" value="AMP-binding"/>
    <property type="match status" value="1"/>
</dbReference>
<evidence type="ECO:0000256" key="2">
    <source>
        <dbReference type="ARBA" id="ARBA00022598"/>
    </source>
</evidence>
<feature type="binding site" evidence="8">
    <location>
        <position position="524"/>
    </location>
    <ligand>
        <name>ATP</name>
        <dbReference type="ChEBI" id="CHEBI:30616"/>
    </ligand>
</feature>
<evidence type="ECO:0000259" key="10">
    <source>
        <dbReference type="Pfam" id="PF13193"/>
    </source>
</evidence>
<evidence type="ECO:0000313" key="12">
    <source>
        <dbReference type="EMBL" id="GAK43641.1"/>
    </source>
</evidence>
<dbReference type="InterPro" id="IPR011904">
    <property type="entry name" value="Ac_CoA_lig"/>
</dbReference>
<feature type="domain" description="AMP-binding enzyme C-terminal" evidence="10">
    <location>
        <begin position="529"/>
        <end position="607"/>
    </location>
</feature>
<keyword evidence="3 8" id="KW-0479">Metal-binding</keyword>
<evidence type="ECO:0000256" key="1">
    <source>
        <dbReference type="ARBA" id="ARBA00006432"/>
    </source>
</evidence>
<keyword evidence="2 8" id="KW-0436">Ligase</keyword>
<comment type="cofactor">
    <cofactor evidence="8">
        <name>Mg(2+)</name>
        <dbReference type="ChEBI" id="CHEBI:18420"/>
    </cofactor>
</comment>
<comment type="caution">
    <text evidence="8">Lacks conserved residue(s) required for the propagation of feature annotation.</text>
</comment>
<dbReference type="AlphaFoldDB" id="A0A081B6H3"/>
<evidence type="ECO:0000259" key="11">
    <source>
        <dbReference type="Pfam" id="PF16177"/>
    </source>
</evidence>
<comment type="function">
    <text evidence="8">Catalyzes the conversion of acetate into acetyl-CoA (AcCoA), an essential intermediate at the junction of anabolic and catabolic pathways. AcsA undergoes a two-step reaction. In the first half reaction, AcsA combines acetate with ATP to form acetyl-adenylate (AcAMP) intermediate. In the second half reaction, it can then transfer the acetyl group from AcAMP to the sulfhydryl group of CoA, forming the product AcCoA.</text>
</comment>
<dbReference type="SUPFAM" id="SSF56801">
    <property type="entry name" value="Acetyl-CoA synthetase-like"/>
    <property type="match status" value="1"/>
</dbReference>
<evidence type="ECO:0000313" key="13">
    <source>
        <dbReference type="Proteomes" id="UP000028702"/>
    </source>
</evidence>
<feature type="binding site" evidence="8">
    <location>
        <position position="521"/>
    </location>
    <ligand>
        <name>CoA</name>
        <dbReference type="ChEBI" id="CHEBI:57287"/>
    </ligand>
</feature>
<dbReference type="Proteomes" id="UP000028702">
    <property type="component" value="Unassembled WGS sequence"/>
</dbReference>
<feature type="domain" description="Acetyl-coenzyme A synthetase N-terminal" evidence="11">
    <location>
        <begin position="24"/>
        <end position="81"/>
    </location>
</feature>
<feature type="domain" description="AMP-dependent synthetase/ligase" evidence="9">
    <location>
        <begin position="83"/>
        <end position="467"/>
    </location>
</feature>
<dbReference type="RefSeq" id="WP_045441734.1">
    <property type="nucleotide sequence ID" value="NZ_BBIO01000001.1"/>
</dbReference>
<feature type="binding site" evidence="8">
    <location>
        <begin position="409"/>
        <end position="414"/>
    </location>
    <ligand>
        <name>ATP</name>
        <dbReference type="ChEBI" id="CHEBI:30616"/>
    </ligand>
</feature>
<dbReference type="EC" id="6.2.1.1" evidence="8"/>
<reference evidence="12 13" key="1">
    <citation type="submission" date="2014-07" db="EMBL/GenBank/DDBJ databases">
        <title>Tepidicaulis marinum gen. nov., sp. nov., a novel marine bacterium denitrifying nitrate to nitrous oxide strictly under microaerobic conditions.</title>
        <authorList>
            <person name="Takeuchi M."/>
            <person name="Yamagishi T."/>
            <person name="Kamagata Y."/>
            <person name="Oshima K."/>
            <person name="Hattori M."/>
            <person name="Katayama T."/>
            <person name="Hanada S."/>
            <person name="Tamaki H."/>
            <person name="Marumo K."/>
            <person name="Maeda H."/>
            <person name="Nedachi M."/>
            <person name="Iwasaki W."/>
            <person name="Suwa Y."/>
            <person name="Sakata S."/>
        </authorList>
    </citation>
    <scope>NUCLEOTIDE SEQUENCE [LARGE SCALE GENOMIC DNA]</scope>
    <source>
        <strain evidence="12 13">MA2</strain>
    </source>
</reference>
<protein>
    <recommendedName>
        <fullName evidence="8">Acetyl-coenzyme A synthetase</fullName>
        <shortName evidence="8">AcCoA synthetase</shortName>
        <shortName evidence="8">Acs</shortName>
        <ecNumber evidence="8">6.2.1.1</ecNumber>
    </recommendedName>
    <alternativeName>
        <fullName evidence="8">Acetate--CoA ligase</fullName>
    </alternativeName>
    <alternativeName>
        <fullName evidence="8">Acyl-activating enzyme</fullName>
    </alternativeName>
</protein>
<feature type="binding site" evidence="8">
    <location>
        <begin position="385"/>
        <end position="387"/>
    </location>
    <ligand>
        <name>ATP</name>
        <dbReference type="ChEBI" id="CHEBI:30616"/>
    </ligand>
</feature>
<keyword evidence="6 8" id="KW-0460">Magnesium</keyword>
<comment type="catalytic activity">
    <reaction evidence="8">
        <text>acetate + ATP + CoA = acetyl-CoA + AMP + diphosphate</text>
        <dbReference type="Rhea" id="RHEA:23176"/>
        <dbReference type="ChEBI" id="CHEBI:30089"/>
        <dbReference type="ChEBI" id="CHEBI:30616"/>
        <dbReference type="ChEBI" id="CHEBI:33019"/>
        <dbReference type="ChEBI" id="CHEBI:57287"/>
        <dbReference type="ChEBI" id="CHEBI:57288"/>
        <dbReference type="ChEBI" id="CHEBI:456215"/>
        <dbReference type="EC" id="6.2.1.1"/>
    </reaction>
</comment>
<dbReference type="InterPro" id="IPR025110">
    <property type="entry name" value="AMP-bd_C"/>
</dbReference>
<dbReference type="Pfam" id="PF16177">
    <property type="entry name" value="ACAS_N"/>
    <property type="match status" value="1"/>
</dbReference>
<dbReference type="GO" id="GO:0005829">
    <property type="term" value="C:cytosol"/>
    <property type="evidence" value="ECO:0007669"/>
    <property type="project" value="TreeGrafter"/>
</dbReference>
<dbReference type="PANTHER" id="PTHR24095">
    <property type="entry name" value="ACETYL-COENZYME A SYNTHETASE"/>
    <property type="match status" value="1"/>
</dbReference>
<keyword evidence="7 8" id="KW-0007">Acetylation</keyword>
<comment type="PTM">
    <text evidence="8">Acetylated. Deacetylation by the SIR2-homolog deacetylase activates the enzyme.</text>
</comment>
<dbReference type="PROSITE" id="PS00455">
    <property type="entry name" value="AMP_BINDING"/>
    <property type="match status" value="1"/>
</dbReference>
<dbReference type="HAMAP" id="MF_01123">
    <property type="entry name" value="Ac_CoA_synth"/>
    <property type="match status" value="1"/>
</dbReference>
<feature type="binding site" evidence="8">
    <location>
        <position position="582"/>
    </location>
    <ligand>
        <name>CoA</name>
        <dbReference type="ChEBI" id="CHEBI:57287"/>
    </ligand>
</feature>
<evidence type="ECO:0000256" key="8">
    <source>
        <dbReference type="HAMAP-Rule" id="MF_01123"/>
    </source>
</evidence>
<feature type="binding site" evidence="8">
    <location>
        <begin position="191"/>
        <end position="194"/>
    </location>
    <ligand>
        <name>CoA</name>
        <dbReference type="ChEBI" id="CHEBI:57287"/>
    </ligand>
</feature>
<dbReference type="EMBL" id="BBIO01000001">
    <property type="protein sequence ID" value="GAK43641.1"/>
    <property type="molecule type" value="Genomic_DNA"/>
</dbReference>